<dbReference type="InterPro" id="IPR003593">
    <property type="entry name" value="AAA+_ATPase"/>
</dbReference>
<dbReference type="EMBL" id="BMUT01000003">
    <property type="protein sequence ID" value="GGX75545.1"/>
    <property type="molecule type" value="Genomic_DNA"/>
</dbReference>
<dbReference type="PROSITE" id="PS00211">
    <property type="entry name" value="ABC_TRANSPORTER_1"/>
    <property type="match status" value="1"/>
</dbReference>
<protein>
    <submittedName>
        <fullName evidence="9">Multidrug ABC transporter permease</fullName>
    </submittedName>
</protein>
<keyword evidence="5 7" id="KW-1133">Transmembrane helix</keyword>
<evidence type="ECO:0000256" key="5">
    <source>
        <dbReference type="ARBA" id="ARBA00022989"/>
    </source>
</evidence>
<dbReference type="PANTHER" id="PTHR24221:SF654">
    <property type="entry name" value="ATP-BINDING CASSETTE SUB-FAMILY B MEMBER 6"/>
    <property type="match status" value="1"/>
</dbReference>
<organism evidence="9 10">
    <name type="scientific">Streptomyces hiroshimensis</name>
    <dbReference type="NCBI Taxonomy" id="66424"/>
    <lineage>
        <taxon>Bacteria</taxon>
        <taxon>Bacillati</taxon>
        <taxon>Actinomycetota</taxon>
        <taxon>Actinomycetes</taxon>
        <taxon>Kitasatosporales</taxon>
        <taxon>Streptomycetaceae</taxon>
        <taxon>Streptomyces</taxon>
    </lineage>
</organism>
<keyword evidence="4" id="KW-0067">ATP-binding</keyword>
<evidence type="ECO:0000313" key="9">
    <source>
        <dbReference type="EMBL" id="GGX75545.1"/>
    </source>
</evidence>
<dbReference type="SMART" id="SM00382">
    <property type="entry name" value="AAA"/>
    <property type="match status" value="1"/>
</dbReference>
<gene>
    <name evidence="9" type="ORF">GCM10010324_21230</name>
</gene>
<dbReference type="Pfam" id="PF00005">
    <property type="entry name" value="ABC_tran"/>
    <property type="match status" value="1"/>
</dbReference>
<comment type="caution">
    <text evidence="9">The sequence shown here is derived from an EMBL/GenBank/DDBJ whole genome shotgun (WGS) entry which is preliminary data.</text>
</comment>
<keyword evidence="10" id="KW-1185">Reference proteome</keyword>
<dbReference type="SUPFAM" id="SSF90123">
    <property type="entry name" value="ABC transporter transmembrane region"/>
    <property type="match status" value="1"/>
</dbReference>
<evidence type="ECO:0000256" key="1">
    <source>
        <dbReference type="ARBA" id="ARBA00004651"/>
    </source>
</evidence>
<dbReference type="Gene3D" id="3.40.50.300">
    <property type="entry name" value="P-loop containing nucleotide triphosphate hydrolases"/>
    <property type="match status" value="1"/>
</dbReference>
<dbReference type="Gene3D" id="1.20.1560.10">
    <property type="entry name" value="ABC transporter type 1, transmembrane domain"/>
    <property type="match status" value="1"/>
</dbReference>
<keyword evidence="2 7" id="KW-0812">Transmembrane</keyword>
<dbReference type="InterPro" id="IPR027417">
    <property type="entry name" value="P-loop_NTPase"/>
</dbReference>
<evidence type="ECO:0000256" key="3">
    <source>
        <dbReference type="ARBA" id="ARBA00022741"/>
    </source>
</evidence>
<dbReference type="InterPro" id="IPR003439">
    <property type="entry name" value="ABC_transporter-like_ATP-bd"/>
</dbReference>
<evidence type="ECO:0000256" key="2">
    <source>
        <dbReference type="ARBA" id="ARBA00022692"/>
    </source>
</evidence>
<dbReference type="Proteomes" id="UP000659223">
    <property type="component" value="Unassembled WGS sequence"/>
</dbReference>
<dbReference type="PANTHER" id="PTHR24221">
    <property type="entry name" value="ATP-BINDING CASSETTE SUB-FAMILY B"/>
    <property type="match status" value="1"/>
</dbReference>
<feature type="domain" description="ABC transporter" evidence="8">
    <location>
        <begin position="337"/>
        <end position="579"/>
    </location>
</feature>
<evidence type="ECO:0000313" key="10">
    <source>
        <dbReference type="Proteomes" id="UP000659223"/>
    </source>
</evidence>
<dbReference type="RefSeq" id="WP_190021384.1">
    <property type="nucleotide sequence ID" value="NZ_BMUT01000003.1"/>
</dbReference>
<keyword evidence="6 7" id="KW-0472">Membrane</keyword>
<comment type="subcellular location">
    <subcellularLocation>
        <location evidence="1">Cell membrane</location>
        <topology evidence="1">Multi-pass membrane protein</topology>
    </subcellularLocation>
</comment>
<evidence type="ECO:0000256" key="6">
    <source>
        <dbReference type="ARBA" id="ARBA00023136"/>
    </source>
</evidence>
<accession>A0ABQ2YAW5</accession>
<evidence type="ECO:0000256" key="4">
    <source>
        <dbReference type="ARBA" id="ARBA00022840"/>
    </source>
</evidence>
<name>A0ABQ2YAW5_9ACTN</name>
<evidence type="ECO:0000259" key="8">
    <source>
        <dbReference type="PROSITE" id="PS50893"/>
    </source>
</evidence>
<reference evidence="10" key="1">
    <citation type="journal article" date="2019" name="Int. J. Syst. Evol. Microbiol.">
        <title>The Global Catalogue of Microorganisms (GCM) 10K type strain sequencing project: providing services to taxonomists for standard genome sequencing and annotation.</title>
        <authorList>
            <consortium name="The Broad Institute Genomics Platform"/>
            <consortium name="The Broad Institute Genome Sequencing Center for Infectious Disease"/>
            <person name="Wu L."/>
            <person name="Ma J."/>
        </authorList>
    </citation>
    <scope>NUCLEOTIDE SEQUENCE [LARGE SCALE GENOMIC DNA]</scope>
    <source>
        <strain evidence="10">JCM 4586</strain>
    </source>
</reference>
<sequence>MVLVGEVLRTDRRNSLVLAALLAVGAVLPATLAVTSGVLAGSLLDSGAQGLGRKTVVLGLLLGTVFLLLQVVGPVAQAVAESLGRSLDRSVSRRTMAALDGPVDLVRLEGPQTSGLVDGVTGGAGGSVARDAVVGLVGIGIARGGAVCGALVLLAYRWWLAALLLAAYGYAMVIVSRMYQAALESAEGAPAMMRRAMYLKNTLCTPAAAKDVRTFGLVNWLLDRYTAEWSSAITRARHDRTGVARVSLRSACVVLAVQGLTFLVLTRDLVDGDLSIGRFTAFAVASTGLLGLSTVTPDLLNIAVGGTMLKTLATLEESTGSLPRPTGEAPAHFRTSIVFEGVGFRYPGSDAWVLRDLNMTIPAGTSLAVVGVNGAGKTTLAKLLCGLYRPTEGRILVDGVDMRDISTDLWPRRCAALFQDWIRWSLSLRDNVVLGAPEHPSTSAELDRIASAAGLLDLVGELPEGWSTVLSREFGGVDLSGGQWQRVGLARALWALSAGAEVLLLDEPSAALDVRGETELHGRLLDATAGKTVVLISHRFSTVRHADRIVVLDGGSLAEEGTHAALMAANGLYARMFRVQAERFTAGTETIR</sequence>
<feature type="transmembrane region" description="Helical" evidence="7">
    <location>
        <begin position="56"/>
        <end position="80"/>
    </location>
</feature>
<dbReference type="PROSITE" id="PS50893">
    <property type="entry name" value="ABC_TRANSPORTER_2"/>
    <property type="match status" value="1"/>
</dbReference>
<proteinExistence type="predicted"/>
<keyword evidence="3" id="KW-0547">Nucleotide-binding</keyword>
<dbReference type="InterPro" id="IPR017871">
    <property type="entry name" value="ABC_transporter-like_CS"/>
</dbReference>
<evidence type="ECO:0000256" key="7">
    <source>
        <dbReference type="SAM" id="Phobius"/>
    </source>
</evidence>
<dbReference type="SUPFAM" id="SSF52540">
    <property type="entry name" value="P-loop containing nucleoside triphosphate hydrolases"/>
    <property type="match status" value="1"/>
</dbReference>
<feature type="transmembrane region" description="Helical" evidence="7">
    <location>
        <begin position="158"/>
        <end position="175"/>
    </location>
</feature>
<dbReference type="InterPro" id="IPR036640">
    <property type="entry name" value="ABC1_TM_sf"/>
</dbReference>
<feature type="transmembrane region" description="Helical" evidence="7">
    <location>
        <begin position="132"/>
        <end position="152"/>
    </location>
</feature>
<dbReference type="InterPro" id="IPR039421">
    <property type="entry name" value="Type_1_exporter"/>
</dbReference>